<dbReference type="EMBL" id="CP035952">
    <property type="protein sequence ID" value="QBF24739.1"/>
    <property type="molecule type" value="Genomic_DNA"/>
</dbReference>
<proteinExistence type="predicted"/>
<dbReference type="OrthoDB" id="6968353at2"/>
<reference evidence="1 2" key="1">
    <citation type="submission" date="2019-02" db="EMBL/GenBank/DDBJ databases">
        <title>Complete genome sequence of Pseudomonas sp. SNU WT1 isolated from rainbow trout.</title>
        <authorList>
            <person name="Oh W.T."/>
            <person name="Park S.C."/>
        </authorList>
    </citation>
    <scope>NUCLEOTIDE SEQUENCE [LARGE SCALE GENOMIC DNA]</scope>
    <source>
        <strain evidence="1 2">SNU WT1</strain>
    </source>
</reference>
<accession>A0A411MDH2</accession>
<dbReference type="GO" id="GO:0006508">
    <property type="term" value="P:proteolysis"/>
    <property type="evidence" value="ECO:0007669"/>
    <property type="project" value="UniProtKB-KW"/>
</dbReference>
<dbReference type="InterPro" id="IPR009003">
    <property type="entry name" value="Peptidase_S1_PA"/>
</dbReference>
<name>A0A411MDH2_9PSED</name>
<dbReference type="GO" id="GO:0008233">
    <property type="term" value="F:peptidase activity"/>
    <property type="evidence" value="ECO:0007669"/>
    <property type="project" value="UniProtKB-KW"/>
</dbReference>
<sequence length="585" mass="63783">MLYGGKFSVSSTNGCAACAKAPQSMSRLERTIRWNMSNTGFLDWPGQECRGLRGLSRLCAIALCTTHPETSRPIVAPIQTRRFTMFKPFESCLAATLAGMAFQVLAIDQGQGLPSPSEPLTLANANGQNAHWSGVGRLLDDLQCMASLIDSRDPWNPSDGPAYVVTSGHCVDKRNGVIGHDLPLTGKIAFNYFADTLEQRREFPLKRRVWSSMQGVDLALLELDASLKEVMAQGVEPLKLGNVTESGVEVLVLGDPINPGQGLRLATCTQHNATQVIEYPWVWRNVKSNDCRGIDSGSSGSPVIERSSNQIVSVLNTTTDTRFGTPACGLNNPCQQVDGKRVSVENLNYAIPVQRLAGCFREGHADLRLNSCQLLPGFQLEQQELYSLKPINKIATKADGSEELPLWNFTFTLDTPRYRYKTVRDPLACENPVGYSGTIAATDNHINDSIGPQTGWHFLCLVGVDSAAQRPSLALMGNSLSIAVELLPAAAVPEPDISIKYQDNGDIKVTWHIDPPNLEGYRVKRGPPGTTDCDDDKGYGNFHHDRTFTFKAAKLPLTLCSQAQDVIGQRSAVRNDLLQAPETSG</sequence>
<evidence type="ECO:0000313" key="2">
    <source>
        <dbReference type="Proteomes" id="UP000291130"/>
    </source>
</evidence>
<organism evidence="1 2">
    <name type="scientific">Pseudomonas tructae</name>
    <dbReference type="NCBI Taxonomy" id="2518644"/>
    <lineage>
        <taxon>Bacteria</taxon>
        <taxon>Pseudomonadati</taxon>
        <taxon>Pseudomonadota</taxon>
        <taxon>Gammaproteobacteria</taxon>
        <taxon>Pseudomonadales</taxon>
        <taxon>Pseudomonadaceae</taxon>
        <taxon>Pseudomonas</taxon>
    </lineage>
</organism>
<dbReference type="Proteomes" id="UP000291130">
    <property type="component" value="Chromosome"/>
</dbReference>
<gene>
    <name evidence="1" type="ORF">EXN22_03180</name>
</gene>
<dbReference type="KEGG" id="ptk:EXN22_03180"/>
<keyword evidence="1" id="KW-0645">Protease</keyword>
<keyword evidence="2" id="KW-1185">Reference proteome</keyword>
<protein>
    <submittedName>
        <fullName evidence="1">Serine protease</fullName>
    </submittedName>
</protein>
<dbReference type="SUPFAM" id="SSF50494">
    <property type="entry name" value="Trypsin-like serine proteases"/>
    <property type="match status" value="1"/>
</dbReference>
<keyword evidence="1" id="KW-0378">Hydrolase</keyword>
<dbReference type="Pfam" id="PF13365">
    <property type="entry name" value="Trypsin_2"/>
    <property type="match status" value="1"/>
</dbReference>
<evidence type="ECO:0000313" key="1">
    <source>
        <dbReference type="EMBL" id="QBF24739.1"/>
    </source>
</evidence>
<dbReference type="AlphaFoldDB" id="A0A411MDH2"/>